<feature type="region of interest" description="Disordered" evidence="1">
    <location>
        <begin position="73"/>
        <end position="215"/>
    </location>
</feature>
<feature type="compositionally biased region" description="Basic and acidic residues" evidence="1">
    <location>
        <begin position="8"/>
        <end position="19"/>
    </location>
</feature>
<evidence type="ECO:0000313" key="2">
    <source>
        <dbReference type="EMBL" id="JAT12289.1"/>
    </source>
</evidence>
<feature type="compositionally biased region" description="Basic residues" evidence="1">
    <location>
        <begin position="204"/>
        <end position="215"/>
    </location>
</feature>
<dbReference type="AlphaFoldDB" id="A0A1B6KLG2"/>
<reference evidence="2" key="1">
    <citation type="submission" date="2015-11" db="EMBL/GenBank/DDBJ databases">
        <title>De novo transcriptome assembly of four potential Pierce s Disease insect vectors from Arizona vineyards.</title>
        <authorList>
            <person name="Tassone E.E."/>
        </authorList>
    </citation>
    <scope>NUCLEOTIDE SEQUENCE</scope>
</reference>
<feature type="non-terminal residue" evidence="2">
    <location>
        <position position="1"/>
    </location>
</feature>
<feature type="region of interest" description="Disordered" evidence="1">
    <location>
        <begin position="1"/>
        <end position="20"/>
    </location>
</feature>
<sequence length="215" mass="23871">LLSPNEVDVPKEQSEKEGAVEGELSTVLGKKVVVYPDGRVKLVKVKEEQDETDDSADEEILEEAKKYRAAAKTVRFGESDSEEEAEAVTNAVERELMHTYKSSAATRGGGSGEEEEDEDEEEEEEESDEEEVPIPLIGNKRKKAAIKKPEKNLMNKKQKKVVPEPVQGKNQPAMDGQKKNKGNKQRRGSRGGKKAKLGKDQRKALIKRKKAGKSK</sequence>
<protein>
    <submittedName>
        <fullName evidence="2">Uncharacterized protein</fullName>
    </submittedName>
</protein>
<name>A0A1B6KLG2_9HEMI</name>
<evidence type="ECO:0000256" key="1">
    <source>
        <dbReference type="SAM" id="MobiDB-lite"/>
    </source>
</evidence>
<dbReference type="EMBL" id="GEBQ01027688">
    <property type="protein sequence ID" value="JAT12289.1"/>
    <property type="molecule type" value="Transcribed_RNA"/>
</dbReference>
<organism evidence="2">
    <name type="scientific">Graphocephala atropunctata</name>
    <dbReference type="NCBI Taxonomy" id="36148"/>
    <lineage>
        <taxon>Eukaryota</taxon>
        <taxon>Metazoa</taxon>
        <taxon>Ecdysozoa</taxon>
        <taxon>Arthropoda</taxon>
        <taxon>Hexapoda</taxon>
        <taxon>Insecta</taxon>
        <taxon>Pterygota</taxon>
        <taxon>Neoptera</taxon>
        <taxon>Paraneoptera</taxon>
        <taxon>Hemiptera</taxon>
        <taxon>Auchenorrhyncha</taxon>
        <taxon>Membracoidea</taxon>
        <taxon>Cicadellidae</taxon>
        <taxon>Cicadellinae</taxon>
        <taxon>Cicadellini</taxon>
        <taxon>Graphocephala</taxon>
    </lineage>
</organism>
<accession>A0A1B6KLG2</accession>
<feature type="compositionally biased region" description="Acidic residues" evidence="1">
    <location>
        <begin position="112"/>
        <end position="132"/>
    </location>
</feature>
<gene>
    <name evidence="2" type="ORF">g.17473</name>
</gene>
<proteinExistence type="predicted"/>
<feature type="compositionally biased region" description="Basic residues" evidence="1">
    <location>
        <begin position="179"/>
        <end position="196"/>
    </location>
</feature>